<dbReference type="Pfam" id="PF21981">
    <property type="entry name" value="RecX_HTH3"/>
    <property type="match status" value="2"/>
</dbReference>
<evidence type="ECO:0000256" key="5">
    <source>
        <dbReference type="HAMAP-Rule" id="MF_01114"/>
    </source>
</evidence>
<dbReference type="GO" id="GO:0005737">
    <property type="term" value="C:cytoplasm"/>
    <property type="evidence" value="ECO:0007669"/>
    <property type="project" value="UniProtKB-SubCell"/>
</dbReference>
<dbReference type="HAMAP" id="MF_01114">
    <property type="entry name" value="RecX"/>
    <property type="match status" value="1"/>
</dbReference>
<evidence type="ECO:0000259" key="7">
    <source>
        <dbReference type="Pfam" id="PF21982"/>
    </source>
</evidence>
<dbReference type="RefSeq" id="WP_115340508.1">
    <property type="nucleotide sequence ID" value="NZ_JAMWIE010000004.1"/>
</dbReference>
<reference evidence="8 9" key="1">
    <citation type="submission" date="2018-06" db="EMBL/GenBank/DDBJ databases">
        <authorList>
            <consortium name="Pathogen Informatics"/>
            <person name="Doyle S."/>
        </authorList>
    </citation>
    <scope>NUCLEOTIDE SEQUENCE [LARGE SCALE GENOMIC DNA]</scope>
    <source>
        <strain evidence="8 9">NCTC7688</strain>
    </source>
</reference>
<proteinExistence type="inferred from homology"/>
<protein>
    <recommendedName>
        <fullName evidence="3 5">Regulatory protein RecX</fullName>
    </recommendedName>
</protein>
<dbReference type="EMBL" id="UHED01000001">
    <property type="protein sequence ID" value="SUM82584.1"/>
    <property type="molecule type" value="Genomic_DNA"/>
</dbReference>
<evidence type="ECO:0000256" key="3">
    <source>
        <dbReference type="ARBA" id="ARBA00018111"/>
    </source>
</evidence>
<dbReference type="InterPro" id="IPR003783">
    <property type="entry name" value="Regulatory_RecX"/>
</dbReference>
<evidence type="ECO:0000259" key="6">
    <source>
        <dbReference type="Pfam" id="PF21981"/>
    </source>
</evidence>
<dbReference type="Pfam" id="PF21982">
    <property type="entry name" value="RecX_HTH1"/>
    <property type="match status" value="1"/>
</dbReference>
<comment type="subcellular location">
    <subcellularLocation>
        <location evidence="1 5">Cytoplasm</location>
    </subcellularLocation>
</comment>
<evidence type="ECO:0000313" key="8">
    <source>
        <dbReference type="EMBL" id="SUM82584.1"/>
    </source>
</evidence>
<comment type="function">
    <text evidence="5">Modulates RecA activity.</text>
</comment>
<dbReference type="InterPro" id="IPR053925">
    <property type="entry name" value="RecX_HTH_3rd"/>
</dbReference>
<dbReference type="Gene3D" id="1.10.10.10">
    <property type="entry name" value="Winged helix-like DNA-binding domain superfamily/Winged helix DNA-binding domain"/>
    <property type="match status" value="4"/>
</dbReference>
<evidence type="ECO:0000313" key="9">
    <source>
        <dbReference type="Proteomes" id="UP000254707"/>
    </source>
</evidence>
<dbReference type="NCBIfam" id="NF010733">
    <property type="entry name" value="PRK14135.1"/>
    <property type="match status" value="1"/>
</dbReference>
<feature type="domain" description="RecX third three-helical" evidence="6">
    <location>
        <begin position="155"/>
        <end position="200"/>
    </location>
</feature>
<feature type="domain" description="RecX third three-helical" evidence="6">
    <location>
        <begin position="216"/>
        <end position="257"/>
    </location>
</feature>
<keyword evidence="4 5" id="KW-0963">Cytoplasm</keyword>
<dbReference type="GO" id="GO:0006282">
    <property type="term" value="P:regulation of DNA repair"/>
    <property type="evidence" value="ECO:0007669"/>
    <property type="project" value="UniProtKB-UniRule"/>
</dbReference>
<dbReference type="Proteomes" id="UP000254707">
    <property type="component" value="Unassembled WGS sequence"/>
</dbReference>
<dbReference type="InterPro" id="IPR053926">
    <property type="entry name" value="RecX_HTH_1st"/>
</dbReference>
<organism evidence="8 9">
    <name type="scientific">Staphylococcus saprophyticus</name>
    <dbReference type="NCBI Taxonomy" id="29385"/>
    <lineage>
        <taxon>Bacteria</taxon>
        <taxon>Bacillati</taxon>
        <taxon>Bacillota</taxon>
        <taxon>Bacilli</taxon>
        <taxon>Bacillales</taxon>
        <taxon>Staphylococcaceae</taxon>
        <taxon>Staphylococcus</taxon>
    </lineage>
</organism>
<accession>A0A380HKJ0</accession>
<evidence type="ECO:0000256" key="1">
    <source>
        <dbReference type="ARBA" id="ARBA00004496"/>
    </source>
</evidence>
<dbReference type="PANTHER" id="PTHR33602">
    <property type="entry name" value="REGULATORY PROTEIN RECX FAMILY PROTEIN"/>
    <property type="match status" value="1"/>
</dbReference>
<gene>
    <name evidence="5 8" type="primary">recX</name>
    <name evidence="8" type="ORF">NCTC7688_01099</name>
</gene>
<evidence type="ECO:0000256" key="2">
    <source>
        <dbReference type="ARBA" id="ARBA00009695"/>
    </source>
</evidence>
<sequence>MPKITKIEVQKKNKERFNLYLDEEFEMGIDMDTYVHFNLKKGQIVDAADMEKIQKYDQYRQAVNVAIQFLSYRKRTDHEVIQHLQKKEISESVIASVIGYCHEQRLIDHEDYANSLKNTMILTTDKGPGIFRQKLRDAGVEQTIIDVYAERYENEQPMEDIIKVANKILRQKKGPTVKRKEKLSQALMQKGYSFEIIKVVMDEMDFSQPEAELDGLLQQELEKVYNKYSRKFSGRKLINKTIEGLMRKGYKYDKIKAKLEESGIVDGTEEIE</sequence>
<comment type="similarity">
    <text evidence="2 5">Belongs to the RecX family.</text>
</comment>
<dbReference type="PANTHER" id="PTHR33602:SF1">
    <property type="entry name" value="REGULATORY PROTEIN RECX FAMILY PROTEIN"/>
    <property type="match status" value="1"/>
</dbReference>
<feature type="domain" description="RecX first three-helical" evidence="7">
    <location>
        <begin position="62"/>
        <end position="101"/>
    </location>
</feature>
<name>A0A380HKJ0_STASA</name>
<evidence type="ECO:0000256" key="4">
    <source>
        <dbReference type="ARBA" id="ARBA00022490"/>
    </source>
</evidence>
<dbReference type="AlphaFoldDB" id="A0A380HKJ0"/>
<dbReference type="InterPro" id="IPR036388">
    <property type="entry name" value="WH-like_DNA-bd_sf"/>
</dbReference>